<name>F0WXQ9_9STRA</name>
<reference evidence="1" key="2">
    <citation type="submission" date="2011-02" db="EMBL/GenBank/DDBJ databases">
        <authorList>
            <person name="MacLean D."/>
        </authorList>
    </citation>
    <scope>NUCLEOTIDE SEQUENCE</scope>
</reference>
<protein>
    <submittedName>
        <fullName evidence="1">AlNc14C361G10995 protein</fullName>
    </submittedName>
</protein>
<dbReference type="AlphaFoldDB" id="F0WXQ9"/>
<accession>F0WXQ9</accession>
<proteinExistence type="predicted"/>
<reference evidence="1" key="1">
    <citation type="journal article" date="2011" name="PLoS Biol.">
        <title>Gene gain and loss during evolution of obligate parasitism in the white rust pathogen of Arabidopsis thaliana.</title>
        <authorList>
            <person name="Kemen E."/>
            <person name="Gardiner A."/>
            <person name="Schultz-Larsen T."/>
            <person name="Kemen A.C."/>
            <person name="Balmuth A.L."/>
            <person name="Robert-Seilaniantz A."/>
            <person name="Bailey K."/>
            <person name="Holub E."/>
            <person name="Studholme D.J."/>
            <person name="Maclean D."/>
            <person name="Jones J.D."/>
        </authorList>
    </citation>
    <scope>NUCLEOTIDE SEQUENCE</scope>
</reference>
<gene>
    <name evidence="1" type="primary">AlNc14C361G10995</name>
    <name evidence="1" type="ORF">ALNC14_123990</name>
</gene>
<dbReference type="EMBL" id="FR824406">
    <property type="protein sequence ID" value="CCA26255.1"/>
    <property type="molecule type" value="Genomic_DNA"/>
</dbReference>
<sequence>MVLPMKSAKEFVLDIGMDEVKLEPEQGDTQKRIQDEGVGRGEMFLVINIDHEKNAGAIMINKTRYIDEVVERFNQQIAKICIRRLPNLLPGISNLTGYGSILVIHVSP</sequence>
<dbReference type="HOGENOM" id="CLU_2201951_0_0_1"/>
<evidence type="ECO:0000313" key="1">
    <source>
        <dbReference type="EMBL" id="CCA26255.1"/>
    </source>
</evidence>
<organism evidence="1">
    <name type="scientific">Albugo laibachii Nc14</name>
    <dbReference type="NCBI Taxonomy" id="890382"/>
    <lineage>
        <taxon>Eukaryota</taxon>
        <taxon>Sar</taxon>
        <taxon>Stramenopiles</taxon>
        <taxon>Oomycota</taxon>
        <taxon>Peronosporomycetes</taxon>
        <taxon>Albuginales</taxon>
        <taxon>Albuginaceae</taxon>
        <taxon>Albugo</taxon>
    </lineage>
</organism>